<dbReference type="AlphaFoldDB" id="A0ABD0LSF5"/>
<proteinExistence type="predicted"/>
<feature type="region of interest" description="Disordered" evidence="1">
    <location>
        <begin position="52"/>
        <end position="95"/>
    </location>
</feature>
<protein>
    <submittedName>
        <fullName evidence="2">Uncharacterized protein</fullName>
    </submittedName>
</protein>
<feature type="non-terminal residue" evidence="2">
    <location>
        <position position="124"/>
    </location>
</feature>
<accession>A0ABD0LSF5</accession>
<evidence type="ECO:0000313" key="2">
    <source>
        <dbReference type="EMBL" id="KAK7502081.1"/>
    </source>
</evidence>
<gene>
    <name evidence="2" type="ORF">BaRGS_00006833</name>
</gene>
<sequence length="124" mass="13431">MPGGDSSRHSSSLPDTFTRGPCATSCACICGPVTSGILWETALIMAVAGEWNLDQTSQHNSNRTTEPEKGQRSRKGQPNKRTAINEKGKGQPQHSAALSFLNLDHQNLIKRYNAIVIGQWTTPA</sequence>
<reference evidence="2 3" key="1">
    <citation type="journal article" date="2023" name="Sci. Data">
        <title>Genome assembly of the Korean intertidal mud-creeper Batillaria attramentaria.</title>
        <authorList>
            <person name="Patra A.K."/>
            <person name="Ho P.T."/>
            <person name="Jun S."/>
            <person name="Lee S.J."/>
            <person name="Kim Y."/>
            <person name="Won Y.J."/>
        </authorList>
    </citation>
    <scope>NUCLEOTIDE SEQUENCE [LARGE SCALE GENOMIC DNA]</scope>
    <source>
        <strain evidence="2">Wonlab-2016</strain>
    </source>
</reference>
<evidence type="ECO:0000256" key="1">
    <source>
        <dbReference type="SAM" id="MobiDB-lite"/>
    </source>
</evidence>
<dbReference type="Proteomes" id="UP001519460">
    <property type="component" value="Unassembled WGS sequence"/>
</dbReference>
<organism evidence="2 3">
    <name type="scientific">Batillaria attramentaria</name>
    <dbReference type="NCBI Taxonomy" id="370345"/>
    <lineage>
        <taxon>Eukaryota</taxon>
        <taxon>Metazoa</taxon>
        <taxon>Spiralia</taxon>
        <taxon>Lophotrochozoa</taxon>
        <taxon>Mollusca</taxon>
        <taxon>Gastropoda</taxon>
        <taxon>Caenogastropoda</taxon>
        <taxon>Sorbeoconcha</taxon>
        <taxon>Cerithioidea</taxon>
        <taxon>Batillariidae</taxon>
        <taxon>Batillaria</taxon>
    </lineage>
</organism>
<evidence type="ECO:0000313" key="3">
    <source>
        <dbReference type="Proteomes" id="UP001519460"/>
    </source>
</evidence>
<feature type="compositionally biased region" description="Polar residues" evidence="1">
    <location>
        <begin position="53"/>
        <end position="64"/>
    </location>
</feature>
<name>A0ABD0LSF5_9CAEN</name>
<comment type="caution">
    <text evidence="2">The sequence shown here is derived from an EMBL/GenBank/DDBJ whole genome shotgun (WGS) entry which is preliminary data.</text>
</comment>
<dbReference type="EMBL" id="JACVVK020000028">
    <property type="protein sequence ID" value="KAK7502081.1"/>
    <property type="molecule type" value="Genomic_DNA"/>
</dbReference>
<keyword evidence="3" id="KW-1185">Reference proteome</keyword>